<gene>
    <name evidence="1" type="ORF">ASZ90_019983</name>
</gene>
<protein>
    <submittedName>
        <fullName evidence="1">Uncharacterized protein</fullName>
    </submittedName>
</protein>
<accession>A0A0W8E1R8</accession>
<evidence type="ECO:0000313" key="1">
    <source>
        <dbReference type="EMBL" id="KUG02615.1"/>
    </source>
</evidence>
<organism evidence="1">
    <name type="scientific">hydrocarbon metagenome</name>
    <dbReference type="NCBI Taxonomy" id="938273"/>
    <lineage>
        <taxon>unclassified sequences</taxon>
        <taxon>metagenomes</taxon>
        <taxon>ecological metagenomes</taxon>
    </lineage>
</organism>
<sequence length="115" mass="13152">MEKDLDQIEMYINVGASGRMYIIVDDLTQDTREILLERIKLLRECICELADLLQLQPERTSLTGLIRGTISSCWVNICDIEPKRLKAYGAVDPDIASTLDYYTEKLIKLINSIKT</sequence>
<dbReference type="EMBL" id="LNQE01001916">
    <property type="protein sequence ID" value="KUG02615.1"/>
    <property type="molecule type" value="Genomic_DNA"/>
</dbReference>
<reference evidence="1" key="1">
    <citation type="journal article" date="2015" name="Proc. Natl. Acad. Sci. U.S.A.">
        <title>Networks of energetic and metabolic interactions define dynamics in microbial communities.</title>
        <authorList>
            <person name="Embree M."/>
            <person name="Liu J.K."/>
            <person name="Al-Bassam M.M."/>
            <person name="Zengler K."/>
        </authorList>
    </citation>
    <scope>NUCLEOTIDE SEQUENCE</scope>
</reference>
<dbReference type="AlphaFoldDB" id="A0A0W8E1R8"/>
<proteinExistence type="predicted"/>
<comment type="caution">
    <text evidence="1">The sequence shown here is derived from an EMBL/GenBank/DDBJ whole genome shotgun (WGS) entry which is preliminary data.</text>
</comment>
<name>A0A0W8E1R8_9ZZZZ</name>